<organism evidence="1 2">
    <name type="scientific">Persea americana</name>
    <name type="common">Avocado</name>
    <dbReference type="NCBI Taxonomy" id="3435"/>
    <lineage>
        <taxon>Eukaryota</taxon>
        <taxon>Viridiplantae</taxon>
        <taxon>Streptophyta</taxon>
        <taxon>Embryophyta</taxon>
        <taxon>Tracheophyta</taxon>
        <taxon>Spermatophyta</taxon>
        <taxon>Magnoliopsida</taxon>
        <taxon>Magnoliidae</taxon>
        <taxon>Laurales</taxon>
        <taxon>Lauraceae</taxon>
        <taxon>Persea</taxon>
    </lineage>
</organism>
<sequence length="72" mass="7853">MPREAPVTIATRPVRGRVVAACSLLLDPAMVGEIRGEFCSSSPFFLFLQEGIVLISLSAHKMGFQGKSMWTL</sequence>
<comment type="caution">
    <text evidence="1">The sequence shown here is derived from an EMBL/GenBank/DDBJ whole genome shotgun (WGS) entry which is preliminary data.</text>
</comment>
<protein>
    <submittedName>
        <fullName evidence="1">Uncharacterized protein</fullName>
    </submittedName>
</protein>
<dbReference type="Proteomes" id="UP001234297">
    <property type="component" value="Chromosome 1"/>
</dbReference>
<keyword evidence="2" id="KW-1185">Reference proteome</keyword>
<dbReference type="EMBL" id="CM056809">
    <property type="protein sequence ID" value="KAJ8649673.1"/>
    <property type="molecule type" value="Genomic_DNA"/>
</dbReference>
<name>A0ACC2MVL1_PERAE</name>
<reference evidence="1 2" key="1">
    <citation type="journal article" date="2022" name="Hortic Res">
        <title>A haplotype resolved chromosomal level avocado genome allows analysis of novel avocado genes.</title>
        <authorList>
            <person name="Nath O."/>
            <person name="Fletcher S.J."/>
            <person name="Hayward A."/>
            <person name="Shaw L.M."/>
            <person name="Masouleh A.K."/>
            <person name="Furtado A."/>
            <person name="Henry R.J."/>
            <person name="Mitter N."/>
        </authorList>
    </citation>
    <scope>NUCLEOTIDE SEQUENCE [LARGE SCALE GENOMIC DNA]</scope>
    <source>
        <strain evidence="2">cv. Hass</strain>
    </source>
</reference>
<evidence type="ECO:0000313" key="2">
    <source>
        <dbReference type="Proteomes" id="UP001234297"/>
    </source>
</evidence>
<evidence type="ECO:0000313" key="1">
    <source>
        <dbReference type="EMBL" id="KAJ8649673.1"/>
    </source>
</evidence>
<accession>A0ACC2MVL1</accession>
<proteinExistence type="predicted"/>
<gene>
    <name evidence="1" type="ORF">MRB53_002696</name>
</gene>